<sequence>MPGTQTLKKPTNLSLDKSLLAEAKALKINLSNAAEAGLRQAVARAKSECWKAENAAALESSNDWAETQGLPLEKYRQF</sequence>
<accession>A0A917C4T9</accession>
<reference evidence="2" key="1">
    <citation type="journal article" date="2014" name="Int. J. Syst. Evol. Microbiol.">
        <title>Complete genome sequence of Corynebacterium casei LMG S-19264T (=DSM 44701T), isolated from a smear-ripened cheese.</title>
        <authorList>
            <consortium name="US DOE Joint Genome Institute (JGI-PGF)"/>
            <person name="Walter F."/>
            <person name="Albersmeier A."/>
            <person name="Kalinowski J."/>
            <person name="Ruckert C."/>
        </authorList>
    </citation>
    <scope>NUCLEOTIDE SEQUENCE</scope>
    <source>
        <strain evidence="2">CGMCC 1.15254</strain>
    </source>
</reference>
<dbReference type="EMBL" id="BMHV01000024">
    <property type="protein sequence ID" value="GGF72210.1"/>
    <property type="molecule type" value="Genomic_DNA"/>
</dbReference>
<comment type="caution">
    <text evidence="2">The sequence shown here is derived from an EMBL/GenBank/DDBJ whole genome shotgun (WGS) entry which is preliminary data.</text>
</comment>
<evidence type="ECO:0000256" key="1">
    <source>
        <dbReference type="ARBA" id="ARBA00022649"/>
    </source>
</evidence>
<dbReference type="AlphaFoldDB" id="A0A917C4T9"/>
<evidence type="ECO:0000313" key="3">
    <source>
        <dbReference type="Proteomes" id="UP000632498"/>
    </source>
</evidence>
<reference evidence="2" key="2">
    <citation type="submission" date="2020-09" db="EMBL/GenBank/DDBJ databases">
        <authorList>
            <person name="Sun Q."/>
            <person name="Zhou Y."/>
        </authorList>
    </citation>
    <scope>NUCLEOTIDE SEQUENCE</scope>
    <source>
        <strain evidence="2">CGMCC 1.15254</strain>
    </source>
</reference>
<evidence type="ECO:0000313" key="2">
    <source>
        <dbReference type="EMBL" id="GGF72210.1"/>
    </source>
</evidence>
<keyword evidence="3" id="KW-1185">Reference proteome</keyword>
<proteinExistence type="predicted"/>
<protein>
    <recommendedName>
        <fullName evidence="4">Post-segregation antitoxin CcdA</fullName>
    </recommendedName>
</protein>
<dbReference type="InterPro" id="IPR009956">
    <property type="entry name" value="Post-segregation_anti-tox_CcdA"/>
</dbReference>
<dbReference type="Pfam" id="PF07362">
    <property type="entry name" value="CcdA"/>
    <property type="match status" value="1"/>
</dbReference>
<name>A0A917C4T9_9PROT</name>
<dbReference type="Proteomes" id="UP000632498">
    <property type="component" value="Unassembled WGS sequence"/>
</dbReference>
<evidence type="ECO:0008006" key="4">
    <source>
        <dbReference type="Google" id="ProtNLM"/>
    </source>
</evidence>
<keyword evidence="1" id="KW-1277">Toxin-antitoxin system</keyword>
<gene>
    <name evidence="2" type="ORF">GCM10011332_27700</name>
</gene>
<organism evidence="2 3">
    <name type="scientific">Terasakiella brassicae</name>
    <dbReference type="NCBI Taxonomy" id="1634917"/>
    <lineage>
        <taxon>Bacteria</taxon>
        <taxon>Pseudomonadati</taxon>
        <taxon>Pseudomonadota</taxon>
        <taxon>Alphaproteobacteria</taxon>
        <taxon>Rhodospirillales</taxon>
        <taxon>Terasakiellaceae</taxon>
        <taxon>Terasakiella</taxon>
    </lineage>
</organism>
<dbReference type="RefSeq" id="WP_188666312.1">
    <property type="nucleotide sequence ID" value="NZ_BMHV01000024.1"/>
</dbReference>